<dbReference type="Pfam" id="PF01926">
    <property type="entry name" value="MMR_HSR1"/>
    <property type="match status" value="1"/>
</dbReference>
<evidence type="ECO:0000313" key="11">
    <source>
        <dbReference type="EMBL" id="BAI69056.1"/>
    </source>
</evidence>
<comment type="subunit">
    <text evidence="8">Monomer.</text>
</comment>
<feature type="binding site" evidence="8">
    <location>
        <position position="192"/>
    </location>
    <ligand>
        <name>Mg(2+)</name>
        <dbReference type="ChEBI" id="CHEBI:18420"/>
    </ligand>
</feature>
<dbReference type="KEGG" id="hth:HTH_0594"/>
<dbReference type="GO" id="GO:0003924">
    <property type="term" value="F:GTPase activity"/>
    <property type="evidence" value="ECO:0007669"/>
    <property type="project" value="UniProtKB-UniRule"/>
</dbReference>
<accession>D3DGV4</accession>
<reference evidence="11 12" key="1">
    <citation type="journal article" date="2010" name="J. Bacteriol.">
        <title>Complete genome sequence of the thermophilic, obligately chemolithoautotrophic hydrogen-oxidizing bacterium Hydrogenobacter thermophilus TK-6.</title>
        <authorList>
            <person name="Arai H."/>
            <person name="Kanbe H."/>
            <person name="Ishii M."/>
            <person name="Igarashi Y."/>
        </authorList>
    </citation>
    <scope>NUCLEOTIDE SEQUENCE [LARGE SCALE GENOMIC DNA]</scope>
    <source>
        <strain evidence="12">DSM 6534 / IAM 12695 / TK-6 [Tokyo]</strain>
    </source>
</reference>
<dbReference type="InterPro" id="IPR036726">
    <property type="entry name" value="GTP1_OBG_dom_sf"/>
</dbReference>
<dbReference type="NCBIfam" id="NF008956">
    <property type="entry name" value="PRK12299.1"/>
    <property type="match status" value="1"/>
</dbReference>
<feature type="binding site" evidence="8">
    <location>
        <begin position="165"/>
        <end position="172"/>
    </location>
    <ligand>
        <name>GTP</name>
        <dbReference type="ChEBI" id="CHEBI:37565"/>
    </ligand>
</feature>
<dbReference type="PROSITE" id="PS51710">
    <property type="entry name" value="G_OBG"/>
    <property type="match status" value="1"/>
</dbReference>
<dbReference type="EC" id="3.6.5.-" evidence="8"/>
<dbReference type="GO" id="GO:0043022">
    <property type="term" value="F:ribosome binding"/>
    <property type="evidence" value="ECO:0007669"/>
    <property type="project" value="UniProtKB-ARBA"/>
</dbReference>
<dbReference type="InterPro" id="IPR006169">
    <property type="entry name" value="GTP1_OBG_dom"/>
</dbReference>
<dbReference type="GO" id="GO:0042254">
    <property type="term" value="P:ribosome biogenesis"/>
    <property type="evidence" value="ECO:0007669"/>
    <property type="project" value="UniProtKB-UniRule"/>
</dbReference>
<gene>
    <name evidence="8" type="primary">obg</name>
    <name evidence="11" type="ordered locus">HTH_0594</name>
</gene>
<feature type="binding site" evidence="8">
    <location>
        <begin position="190"/>
        <end position="194"/>
    </location>
    <ligand>
        <name>GTP</name>
        <dbReference type="ChEBI" id="CHEBI:37565"/>
    </ligand>
</feature>
<dbReference type="STRING" id="608538.HTH_0594"/>
<dbReference type="NCBIfam" id="NF008954">
    <property type="entry name" value="PRK12296.1"/>
    <property type="match status" value="1"/>
</dbReference>
<evidence type="ECO:0000259" key="9">
    <source>
        <dbReference type="PROSITE" id="PS51710"/>
    </source>
</evidence>
<protein>
    <recommendedName>
        <fullName evidence="8">GTPase Obg</fullName>
        <ecNumber evidence="8">3.6.5.-</ecNumber>
    </recommendedName>
    <alternativeName>
        <fullName evidence="8">GTP-binding protein Obg</fullName>
    </alternativeName>
</protein>
<keyword evidence="7 8" id="KW-0342">GTP-binding</keyword>
<feature type="domain" description="OBG-type G" evidence="9">
    <location>
        <begin position="159"/>
        <end position="330"/>
    </location>
</feature>
<dbReference type="Proteomes" id="UP000002574">
    <property type="component" value="Chromosome"/>
</dbReference>
<dbReference type="PANTHER" id="PTHR11702">
    <property type="entry name" value="DEVELOPMENTALLY REGULATED GTP-BINDING PROTEIN-RELATED"/>
    <property type="match status" value="1"/>
</dbReference>
<feature type="binding site" evidence="8">
    <location>
        <begin position="311"/>
        <end position="313"/>
    </location>
    <ligand>
        <name>GTP</name>
        <dbReference type="ChEBI" id="CHEBI:37565"/>
    </ligand>
</feature>
<dbReference type="SUPFAM" id="SSF82051">
    <property type="entry name" value="Obg GTP-binding protein N-terminal domain"/>
    <property type="match status" value="1"/>
</dbReference>
<dbReference type="InterPro" id="IPR027417">
    <property type="entry name" value="P-loop_NTPase"/>
</dbReference>
<dbReference type="KEGG" id="hte:Hydth_0593"/>
<dbReference type="AlphaFoldDB" id="D3DGV4"/>
<dbReference type="NCBIfam" id="TIGR00231">
    <property type="entry name" value="small_GTP"/>
    <property type="match status" value="1"/>
</dbReference>
<dbReference type="FunFam" id="2.70.210.12:FF:000001">
    <property type="entry name" value="GTPase Obg"/>
    <property type="match status" value="1"/>
</dbReference>
<dbReference type="PANTHER" id="PTHR11702:SF31">
    <property type="entry name" value="MITOCHONDRIAL RIBOSOME-ASSOCIATED GTPASE 2"/>
    <property type="match status" value="1"/>
</dbReference>
<dbReference type="eggNOG" id="COG0536">
    <property type="taxonomic scope" value="Bacteria"/>
</dbReference>
<dbReference type="EMBL" id="AP011112">
    <property type="protein sequence ID" value="BAI69056.1"/>
    <property type="molecule type" value="Genomic_DNA"/>
</dbReference>
<evidence type="ECO:0000259" key="10">
    <source>
        <dbReference type="PROSITE" id="PS51883"/>
    </source>
</evidence>
<dbReference type="OrthoDB" id="9807318at2"/>
<evidence type="ECO:0000313" key="12">
    <source>
        <dbReference type="Proteomes" id="UP000002574"/>
    </source>
</evidence>
<evidence type="ECO:0000256" key="4">
    <source>
        <dbReference type="ARBA" id="ARBA00022741"/>
    </source>
</evidence>
<dbReference type="NCBIfam" id="NF008955">
    <property type="entry name" value="PRK12297.1"/>
    <property type="match status" value="1"/>
</dbReference>
<evidence type="ECO:0000256" key="7">
    <source>
        <dbReference type="ARBA" id="ARBA00023134"/>
    </source>
</evidence>
<dbReference type="Gene3D" id="3.40.50.300">
    <property type="entry name" value="P-loop containing nucleotide triphosphate hydrolases"/>
    <property type="match status" value="1"/>
</dbReference>
<name>D3DGV4_HYDTT</name>
<dbReference type="GO" id="GO:0005525">
    <property type="term" value="F:GTP binding"/>
    <property type="evidence" value="ECO:0007669"/>
    <property type="project" value="UniProtKB-UniRule"/>
</dbReference>
<dbReference type="NCBIfam" id="TIGR02729">
    <property type="entry name" value="Obg_CgtA"/>
    <property type="match status" value="1"/>
</dbReference>
<dbReference type="Gene3D" id="2.70.210.12">
    <property type="entry name" value="GTP1/OBG domain"/>
    <property type="match status" value="1"/>
</dbReference>
<keyword evidence="12" id="KW-1185">Reference proteome</keyword>
<dbReference type="SUPFAM" id="SSF52540">
    <property type="entry name" value="P-loop containing nucleoside triphosphate hydrolases"/>
    <property type="match status" value="1"/>
</dbReference>
<feature type="binding site" evidence="8">
    <location>
        <begin position="282"/>
        <end position="285"/>
    </location>
    <ligand>
        <name>GTP</name>
        <dbReference type="ChEBI" id="CHEBI:37565"/>
    </ligand>
</feature>
<feature type="binding site" evidence="8">
    <location>
        <position position="172"/>
    </location>
    <ligand>
        <name>Mg(2+)</name>
        <dbReference type="ChEBI" id="CHEBI:18420"/>
    </ligand>
</feature>
<dbReference type="Pfam" id="PF01018">
    <property type="entry name" value="GTP1_OBG"/>
    <property type="match status" value="1"/>
</dbReference>
<evidence type="ECO:0000256" key="1">
    <source>
        <dbReference type="ARBA" id="ARBA00007699"/>
    </source>
</evidence>
<keyword evidence="5 8" id="KW-0378">Hydrolase</keyword>
<dbReference type="InterPro" id="IPR031167">
    <property type="entry name" value="G_OBG"/>
</dbReference>
<dbReference type="GO" id="GO:0005737">
    <property type="term" value="C:cytoplasm"/>
    <property type="evidence" value="ECO:0007669"/>
    <property type="project" value="UniProtKB-SubCell"/>
</dbReference>
<comment type="similarity">
    <text evidence="1 8">Belongs to the TRAFAC class OBG-HflX-like GTPase superfamily. OBG GTPase family.</text>
</comment>
<evidence type="ECO:0000256" key="5">
    <source>
        <dbReference type="ARBA" id="ARBA00022801"/>
    </source>
</evidence>
<dbReference type="InterPro" id="IPR005225">
    <property type="entry name" value="Small_GTP-bd"/>
</dbReference>
<sequence>MFVDKVKIHVKAGDGGDGAVAFLREKYKPFGGPAGGDGGKGGDVILLATSRKHTLYDFKHKRHFRAKSGEKGRGKNQHGKDGEDLVLEVPLGTVVIDASSGKVLCDLTEEGQRCVVAKGGRGGRGNARFATPTNQAPRYAEKGEKGEEKWIVLELKLIADIGIIGLPNAGKSTLISKLTKAKPKIADYPFTTLSPVLGVMQLEDGRRIVLADIPGLIEDASAGKGLGLEFLRHIERTKLLLHLIDVSDLRQTDPVDAFKKVNAEMEKYHPKLLEKRQIVVGTKIDMLSDKNTLQKLEEEFSKMGYPFVAISSHTGEGLEELKEIIIKEMEVETVDKSYTKPLQ</sequence>
<comment type="subcellular location">
    <subcellularLocation>
        <location evidence="8">Cytoplasm</location>
    </subcellularLocation>
</comment>
<organism evidence="11 12">
    <name type="scientific">Hydrogenobacter thermophilus (strain DSM 6534 / IAM 12695 / TK-6)</name>
    <dbReference type="NCBI Taxonomy" id="608538"/>
    <lineage>
        <taxon>Bacteria</taxon>
        <taxon>Pseudomonadati</taxon>
        <taxon>Aquificota</taxon>
        <taxon>Aquificia</taxon>
        <taxon>Aquificales</taxon>
        <taxon>Aquificaceae</taxon>
        <taxon>Hydrogenobacter</taxon>
    </lineage>
</organism>
<comment type="cofactor">
    <cofactor evidence="8">
        <name>Mg(2+)</name>
        <dbReference type="ChEBI" id="CHEBI:18420"/>
    </cofactor>
</comment>
<evidence type="ECO:0000256" key="6">
    <source>
        <dbReference type="ARBA" id="ARBA00022842"/>
    </source>
</evidence>
<dbReference type="InterPro" id="IPR014100">
    <property type="entry name" value="GTP-bd_Obg/CgtA"/>
</dbReference>
<feature type="domain" description="Obg" evidence="10">
    <location>
        <begin position="1"/>
        <end position="158"/>
    </location>
</feature>
<dbReference type="GO" id="GO:0000287">
    <property type="term" value="F:magnesium ion binding"/>
    <property type="evidence" value="ECO:0007669"/>
    <property type="project" value="InterPro"/>
</dbReference>
<dbReference type="InterPro" id="IPR045086">
    <property type="entry name" value="OBG_GTPase"/>
</dbReference>
<evidence type="ECO:0000256" key="8">
    <source>
        <dbReference type="HAMAP-Rule" id="MF_01454"/>
    </source>
</evidence>
<dbReference type="PIRSF" id="PIRSF002401">
    <property type="entry name" value="GTP_bd_Obg/CgtA"/>
    <property type="match status" value="1"/>
</dbReference>
<evidence type="ECO:0000256" key="2">
    <source>
        <dbReference type="ARBA" id="ARBA00022490"/>
    </source>
</evidence>
<dbReference type="PRINTS" id="PR00326">
    <property type="entry name" value="GTP1OBG"/>
</dbReference>
<evidence type="ECO:0000256" key="3">
    <source>
        <dbReference type="ARBA" id="ARBA00022723"/>
    </source>
</evidence>
<dbReference type="HAMAP" id="MF_01454">
    <property type="entry name" value="GTPase_Obg"/>
    <property type="match status" value="1"/>
</dbReference>
<keyword evidence="2 8" id="KW-0963">Cytoplasm</keyword>
<dbReference type="PROSITE" id="PS51883">
    <property type="entry name" value="OBG"/>
    <property type="match status" value="1"/>
</dbReference>
<dbReference type="InterPro" id="IPR006073">
    <property type="entry name" value="GTP-bd"/>
</dbReference>
<proteinExistence type="inferred from homology"/>
<dbReference type="CDD" id="cd01898">
    <property type="entry name" value="Obg"/>
    <property type="match status" value="1"/>
</dbReference>
<dbReference type="PATRIC" id="fig|608538.5.peg.596"/>
<dbReference type="RefSeq" id="WP_012963238.1">
    <property type="nucleotide sequence ID" value="NC_013799.1"/>
</dbReference>
<comment type="function">
    <text evidence="8">An essential GTPase which binds GTP, GDP and possibly (p)ppGpp with moderate affinity, with high nucleotide exchange rates and a fairly low GTP hydrolysis rate. Plays a role in control of the cell cycle, stress response, ribosome biogenesis and in those bacteria that undergo differentiation, in morphogenesis control.</text>
</comment>
<feature type="binding site" evidence="8">
    <location>
        <begin position="212"/>
        <end position="215"/>
    </location>
    <ligand>
        <name>GTP</name>
        <dbReference type="ChEBI" id="CHEBI:37565"/>
    </ligand>
</feature>
<keyword evidence="6 8" id="KW-0460">Magnesium</keyword>
<keyword evidence="4 8" id="KW-0547">Nucleotide-binding</keyword>
<keyword evidence="3 8" id="KW-0479">Metal-binding</keyword>